<dbReference type="Gene3D" id="1.20.5.500">
    <property type="entry name" value="Single helix bin"/>
    <property type="match status" value="1"/>
</dbReference>
<dbReference type="SUPFAM" id="SSF64593">
    <property type="entry name" value="Intermediate filament protein, coiled coil region"/>
    <property type="match status" value="2"/>
</dbReference>
<accession>A0A974BX08</accession>
<evidence type="ECO:0000256" key="3">
    <source>
        <dbReference type="RuleBase" id="RU000685"/>
    </source>
</evidence>
<sequence length="497" mass="53805">MSYSCVKGGGHTVTSDFNEIKCKLCELSGKTCPSCSNVARVSSSALPGVGGGFGAGGYGAGSGGYCGGGGYGGGFSNIYCMLCRARGIICAGCCNVAKTASSAFTGGFGGGFGGGFVGNYGGGFGVDGFGGGSSGAGGQYDSSFSENKKETMQNLNDRLANYLDKVRALETANAELERKIKEWYEKQHTTSDGGKDYSKYLSLIDELNMKILNATVDNAEIALHGENARLAVDDFKLKYENELSLYQTVETDINGLRKVMDELTLSKSDLESQLESLREELAYLKKNHDEEKKGVQNNKLSQVNVEMNAAPGMDLTKILNDMRAQHEALAEKNRREAEDRYNKLSAELRQKISAGAGQVQTSKSEISELKRTFQALQIELQSQIAMKQSLEMALAETEGSYCMKLSRIQVTISSIEEELAQLKADSECQRSEYQQLLDIKTRLEQEIETYRKLLDGEGSGTGNGSTGSRVRTVKVITFVEDVENGKVVSKEETVQHL</sequence>
<dbReference type="FunFam" id="1.20.5.500:FF:000001">
    <property type="entry name" value="Type II keratin 23"/>
    <property type="match status" value="1"/>
</dbReference>
<evidence type="ECO:0000256" key="1">
    <source>
        <dbReference type="ARBA" id="ARBA00022754"/>
    </source>
</evidence>
<dbReference type="OrthoDB" id="2441647at2759"/>
<dbReference type="Gene3D" id="1.20.5.170">
    <property type="match status" value="1"/>
</dbReference>
<evidence type="ECO:0000313" key="7">
    <source>
        <dbReference type="Proteomes" id="UP000694892"/>
    </source>
</evidence>
<evidence type="ECO:0000313" key="6">
    <source>
        <dbReference type="EMBL" id="OCT62040.1"/>
    </source>
</evidence>
<dbReference type="InterPro" id="IPR039008">
    <property type="entry name" value="IF_rod_dom"/>
</dbReference>
<feature type="coiled-coil region" evidence="4">
    <location>
        <begin position="319"/>
        <end position="379"/>
    </location>
</feature>
<dbReference type="PRINTS" id="PR01248">
    <property type="entry name" value="TYPE1KERATIN"/>
</dbReference>
<dbReference type="PROSITE" id="PS00226">
    <property type="entry name" value="IF_ROD_1"/>
    <property type="match status" value="1"/>
</dbReference>
<comment type="similarity">
    <text evidence="3">Belongs to the intermediate filament family.</text>
</comment>
<evidence type="ECO:0000256" key="2">
    <source>
        <dbReference type="ARBA" id="ARBA00023054"/>
    </source>
</evidence>
<keyword evidence="2 4" id="KW-0175">Coiled coil</keyword>
<dbReference type="Gene3D" id="1.20.5.1160">
    <property type="entry name" value="Vasodilator-stimulated phosphoprotein"/>
    <property type="match status" value="1"/>
</dbReference>
<dbReference type="GO" id="GO:0030855">
    <property type="term" value="P:epithelial cell differentiation"/>
    <property type="evidence" value="ECO:0007669"/>
    <property type="project" value="TreeGrafter"/>
</dbReference>
<feature type="coiled-coil region" evidence="4">
    <location>
        <begin position="253"/>
        <end position="294"/>
    </location>
</feature>
<dbReference type="KEGG" id="xla:373565"/>
<keyword evidence="1 3" id="KW-0403">Intermediate filament</keyword>
<dbReference type="GO" id="GO:0005882">
    <property type="term" value="C:intermediate filament"/>
    <property type="evidence" value="ECO:0007669"/>
    <property type="project" value="UniProtKB-KW"/>
</dbReference>
<dbReference type="SMART" id="SM01391">
    <property type="entry name" value="Filament"/>
    <property type="match status" value="1"/>
</dbReference>
<dbReference type="GO" id="GO:0045109">
    <property type="term" value="P:intermediate filament organization"/>
    <property type="evidence" value="ECO:0007669"/>
    <property type="project" value="TreeGrafter"/>
</dbReference>
<proteinExistence type="inferred from homology"/>
<evidence type="ECO:0000256" key="4">
    <source>
        <dbReference type="SAM" id="Coils"/>
    </source>
</evidence>
<feature type="domain" description="IF rod" evidence="5">
    <location>
        <begin position="148"/>
        <end position="461"/>
    </location>
</feature>
<reference evidence="7" key="1">
    <citation type="journal article" date="2016" name="Nature">
        <title>Genome evolution in the allotetraploid frog Xenopus laevis.</title>
        <authorList>
            <person name="Session A.M."/>
            <person name="Uno Y."/>
            <person name="Kwon T."/>
            <person name="Chapman J.A."/>
            <person name="Toyoda A."/>
            <person name="Takahashi S."/>
            <person name="Fukui A."/>
            <person name="Hikosaka A."/>
            <person name="Suzuki A."/>
            <person name="Kondo M."/>
            <person name="van Heeringen S.J."/>
            <person name="Quigley I."/>
            <person name="Heinz S."/>
            <person name="Ogino H."/>
            <person name="Ochi H."/>
            <person name="Hellsten U."/>
            <person name="Lyons J.B."/>
            <person name="Simakov O."/>
            <person name="Putnam N."/>
            <person name="Stites J."/>
            <person name="Kuroki Y."/>
            <person name="Tanaka T."/>
            <person name="Michiue T."/>
            <person name="Watanabe M."/>
            <person name="Bogdanovic O."/>
            <person name="Lister R."/>
            <person name="Georgiou G."/>
            <person name="Paranjpe S.S."/>
            <person name="van Kruijsbergen I."/>
            <person name="Shu S."/>
            <person name="Carlson J."/>
            <person name="Kinoshita T."/>
            <person name="Ohta Y."/>
            <person name="Mawaribuchi S."/>
            <person name="Jenkins J."/>
            <person name="Grimwood J."/>
            <person name="Schmutz J."/>
            <person name="Mitros T."/>
            <person name="Mozaffari S.V."/>
            <person name="Suzuki Y."/>
            <person name="Haramoto Y."/>
            <person name="Yamamoto T.S."/>
            <person name="Takagi C."/>
            <person name="Heald R."/>
            <person name="Miller K."/>
            <person name="Haudenschild C."/>
            <person name="Kitzman J."/>
            <person name="Nakayama T."/>
            <person name="Izutsu Y."/>
            <person name="Robert J."/>
            <person name="Fortriede J."/>
            <person name="Burns K."/>
            <person name="Lotay V."/>
            <person name="Karimi K."/>
            <person name="Yasuoka Y."/>
            <person name="Dichmann D.S."/>
            <person name="Flajnik M.F."/>
            <person name="Houston D.W."/>
            <person name="Shendure J."/>
            <person name="DuPasquier L."/>
            <person name="Vize P.D."/>
            <person name="Zorn A.M."/>
            <person name="Ito M."/>
            <person name="Marcotte E.M."/>
            <person name="Wallingford J.B."/>
            <person name="Ito Y."/>
            <person name="Asashima M."/>
            <person name="Ueno N."/>
            <person name="Matsuda Y."/>
            <person name="Veenstra G.J."/>
            <person name="Fujiyama A."/>
            <person name="Harland R.M."/>
            <person name="Taira M."/>
            <person name="Rokhsar D.S."/>
        </authorList>
    </citation>
    <scope>NUCLEOTIDE SEQUENCE [LARGE SCALE GENOMIC DNA]</scope>
    <source>
        <strain evidence="7">J</strain>
    </source>
</reference>
<name>A0A974BX08_XENLA</name>
<gene>
    <name evidence="6" type="ORF">XELAEV_18043124mg</name>
</gene>
<organism evidence="6 7">
    <name type="scientific">Xenopus laevis</name>
    <name type="common">African clawed frog</name>
    <dbReference type="NCBI Taxonomy" id="8355"/>
    <lineage>
        <taxon>Eukaryota</taxon>
        <taxon>Metazoa</taxon>
        <taxon>Chordata</taxon>
        <taxon>Craniata</taxon>
        <taxon>Vertebrata</taxon>
        <taxon>Euteleostomi</taxon>
        <taxon>Amphibia</taxon>
        <taxon>Batrachia</taxon>
        <taxon>Anura</taxon>
        <taxon>Pipoidea</taxon>
        <taxon>Pipidae</taxon>
        <taxon>Xenopodinae</taxon>
        <taxon>Xenopus</taxon>
        <taxon>Xenopus</taxon>
    </lineage>
</organism>
<dbReference type="OMA" id="DSECQRS"/>
<dbReference type="Pfam" id="PF00038">
    <property type="entry name" value="Filament"/>
    <property type="match status" value="1"/>
</dbReference>
<dbReference type="InterPro" id="IPR018039">
    <property type="entry name" value="IF_conserved"/>
</dbReference>
<dbReference type="EMBL" id="CM004482">
    <property type="protein sequence ID" value="OCT62040.1"/>
    <property type="molecule type" value="Genomic_DNA"/>
</dbReference>
<dbReference type="AlphaFoldDB" id="A0A974BX08"/>
<dbReference type="PANTHER" id="PTHR23239:SF390">
    <property type="entry name" value="KERATIN-3, TYPE I CYTOSKELETAL 51 KDA"/>
    <property type="match status" value="1"/>
</dbReference>
<dbReference type="FunFam" id="1.20.5.170:FF:000002">
    <property type="entry name" value="Type I keratin KA11"/>
    <property type="match status" value="1"/>
</dbReference>
<feature type="coiled-coil region" evidence="4">
    <location>
        <begin position="145"/>
        <end position="186"/>
    </location>
</feature>
<protein>
    <recommendedName>
        <fullName evidence="5">IF rod domain-containing protein</fullName>
    </recommendedName>
</protein>
<dbReference type="PROSITE" id="PS51842">
    <property type="entry name" value="IF_ROD_2"/>
    <property type="match status" value="1"/>
</dbReference>
<dbReference type="Proteomes" id="UP000694892">
    <property type="component" value="Chromosome 9_10L"/>
</dbReference>
<dbReference type="GO" id="GO:0005198">
    <property type="term" value="F:structural molecule activity"/>
    <property type="evidence" value="ECO:0007669"/>
    <property type="project" value="InterPro"/>
</dbReference>
<evidence type="ECO:0000259" key="5">
    <source>
        <dbReference type="PROSITE" id="PS51842"/>
    </source>
</evidence>
<dbReference type="InterPro" id="IPR002957">
    <property type="entry name" value="Keratin_I"/>
</dbReference>
<dbReference type="PANTHER" id="PTHR23239">
    <property type="entry name" value="INTERMEDIATE FILAMENT"/>
    <property type="match status" value="1"/>
</dbReference>
<feature type="coiled-coil region" evidence="4">
    <location>
        <begin position="405"/>
        <end position="453"/>
    </location>
</feature>